<comment type="caution">
    <text evidence="9">The sequence shown here is derived from an EMBL/GenBank/DDBJ whole genome shotgun (WGS) entry which is preliminary data.</text>
</comment>
<accession>A0ABP9DZH1</accession>
<dbReference type="SUPFAM" id="SSF52413">
    <property type="entry name" value="UDP-glucose/GDP-mannose dehydrogenase C-terminal domain"/>
    <property type="match status" value="1"/>
</dbReference>
<dbReference type="Gene3D" id="3.40.50.720">
    <property type="entry name" value="NAD(P)-binding Rossmann-like Domain"/>
    <property type="match status" value="2"/>
</dbReference>
<dbReference type="Pfam" id="PF03721">
    <property type="entry name" value="UDPG_MGDP_dh_N"/>
    <property type="match status" value="1"/>
</dbReference>
<keyword evidence="4 7" id="KW-0560">Oxidoreductase</keyword>
<dbReference type="PROSITE" id="PS51257">
    <property type="entry name" value="PROKAR_LIPOPROTEIN"/>
    <property type="match status" value="1"/>
</dbReference>
<dbReference type="RefSeq" id="WP_274229716.1">
    <property type="nucleotide sequence ID" value="NZ_BAABHQ010000002.1"/>
</dbReference>
<reference evidence="10" key="1">
    <citation type="journal article" date="2019" name="Int. J. Syst. Evol. Microbiol.">
        <title>The Global Catalogue of Microorganisms (GCM) 10K type strain sequencing project: providing services to taxonomists for standard genome sequencing and annotation.</title>
        <authorList>
            <consortium name="The Broad Institute Genomics Platform"/>
            <consortium name="The Broad Institute Genome Sequencing Center for Infectious Disease"/>
            <person name="Wu L."/>
            <person name="Ma J."/>
        </authorList>
    </citation>
    <scope>NUCLEOTIDE SEQUENCE [LARGE SCALE GENOMIC DNA]</scope>
    <source>
        <strain evidence="10">JCM 17983</strain>
    </source>
</reference>
<dbReference type="PANTHER" id="PTHR43750">
    <property type="entry name" value="UDP-GLUCOSE 6-DEHYDROGENASE TUAD"/>
    <property type="match status" value="1"/>
</dbReference>
<evidence type="ECO:0000256" key="7">
    <source>
        <dbReference type="PIRNR" id="PIRNR000124"/>
    </source>
</evidence>
<comment type="similarity">
    <text evidence="2 7">Belongs to the UDP-glucose/GDP-mannose dehydrogenase family.</text>
</comment>
<dbReference type="Pfam" id="PF00984">
    <property type="entry name" value="UDPG_MGDP_dh"/>
    <property type="match status" value="1"/>
</dbReference>
<comment type="catalytic activity">
    <reaction evidence="6 7">
        <text>UDP-alpha-D-glucose + 2 NAD(+) + H2O = UDP-alpha-D-glucuronate + 2 NADH + 3 H(+)</text>
        <dbReference type="Rhea" id="RHEA:23596"/>
        <dbReference type="ChEBI" id="CHEBI:15377"/>
        <dbReference type="ChEBI" id="CHEBI:15378"/>
        <dbReference type="ChEBI" id="CHEBI:57540"/>
        <dbReference type="ChEBI" id="CHEBI:57945"/>
        <dbReference type="ChEBI" id="CHEBI:58052"/>
        <dbReference type="ChEBI" id="CHEBI:58885"/>
        <dbReference type="EC" id="1.1.1.22"/>
    </reaction>
</comment>
<dbReference type="EMBL" id="BAABHQ010000002">
    <property type="protein sequence ID" value="GAA4864845.1"/>
    <property type="molecule type" value="Genomic_DNA"/>
</dbReference>
<keyword evidence="5 7" id="KW-0520">NAD</keyword>
<evidence type="ECO:0000256" key="3">
    <source>
        <dbReference type="ARBA" id="ARBA00012954"/>
    </source>
</evidence>
<evidence type="ECO:0000256" key="4">
    <source>
        <dbReference type="ARBA" id="ARBA00023002"/>
    </source>
</evidence>
<evidence type="ECO:0000313" key="9">
    <source>
        <dbReference type="EMBL" id="GAA4864845.1"/>
    </source>
</evidence>
<dbReference type="SMART" id="SM00984">
    <property type="entry name" value="UDPG_MGDP_dh_C"/>
    <property type="match status" value="1"/>
</dbReference>
<dbReference type="InterPro" id="IPR028357">
    <property type="entry name" value="UDPglc_DH_bac"/>
</dbReference>
<dbReference type="InterPro" id="IPR008927">
    <property type="entry name" value="6-PGluconate_DH-like_C_sf"/>
</dbReference>
<evidence type="ECO:0000256" key="2">
    <source>
        <dbReference type="ARBA" id="ARBA00006601"/>
    </source>
</evidence>
<organism evidence="9 10">
    <name type="scientific">Actinomycetospora straminea</name>
    <dbReference type="NCBI Taxonomy" id="663607"/>
    <lineage>
        <taxon>Bacteria</taxon>
        <taxon>Bacillati</taxon>
        <taxon>Actinomycetota</taxon>
        <taxon>Actinomycetes</taxon>
        <taxon>Pseudonocardiales</taxon>
        <taxon>Pseudonocardiaceae</taxon>
        <taxon>Actinomycetospora</taxon>
    </lineage>
</organism>
<dbReference type="PANTHER" id="PTHR43750:SF3">
    <property type="entry name" value="UDP-GLUCOSE 6-DEHYDROGENASE TUAD"/>
    <property type="match status" value="1"/>
</dbReference>
<dbReference type="InterPro" id="IPR036291">
    <property type="entry name" value="NAD(P)-bd_dom_sf"/>
</dbReference>
<evidence type="ECO:0000256" key="1">
    <source>
        <dbReference type="ARBA" id="ARBA00004701"/>
    </source>
</evidence>
<comment type="pathway">
    <text evidence="1">Nucleotide-sugar biosynthesis; UDP-alpha-D-glucuronate biosynthesis; UDP-alpha-D-glucuronate from UDP-alpha-D-glucose: step 1/1.</text>
</comment>
<dbReference type="InterPro" id="IPR036220">
    <property type="entry name" value="UDP-Glc/GDP-Man_DH_C_sf"/>
</dbReference>
<dbReference type="EC" id="1.1.1.22" evidence="3 7"/>
<dbReference type="InterPro" id="IPR014027">
    <property type="entry name" value="UDP-Glc/GDP-Man_DH_C"/>
</dbReference>
<proteinExistence type="inferred from homology"/>
<dbReference type="SUPFAM" id="SSF48179">
    <property type="entry name" value="6-phosphogluconate dehydrogenase C-terminal domain-like"/>
    <property type="match status" value="1"/>
</dbReference>
<dbReference type="NCBIfam" id="TIGR03026">
    <property type="entry name" value="NDP-sugDHase"/>
    <property type="match status" value="1"/>
</dbReference>
<evidence type="ECO:0000256" key="6">
    <source>
        <dbReference type="ARBA" id="ARBA00047473"/>
    </source>
</evidence>
<dbReference type="Proteomes" id="UP001500457">
    <property type="component" value="Unassembled WGS sequence"/>
</dbReference>
<dbReference type="Pfam" id="PF03720">
    <property type="entry name" value="UDPG_MGDP_dh_C"/>
    <property type="match status" value="1"/>
</dbReference>
<keyword evidence="10" id="KW-1185">Reference proteome</keyword>
<protein>
    <recommendedName>
        <fullName evidence="3 7">UDP-glucose 6-dehydrogenase</fullName>
        <ecNumber evidence="3 7">1.1.1.22</ecNumber>
    </recommendedName>
</protein>
<dbReference type="InterPro" id="IPR017476">
    <property type="entry name" value="UDP-Glc/GDP-Man"/>
</dbReference>
<dbReference type="Gene3D" id="1.20.5.100">
    <property type="entry name" value="Cytochrome c1, transmembrane anchor, C-terminal"/>
    <property type="match status" value="1"/>
</dbReference>
<evidence type="ECO:0000259" key="8">
    <source>
        <dbReference type="SMART" id="SM00984"/>
    </source>
</evidence>
<gene>
    <name evidence="9" type="ORF">GCM10023203_11010</name>
</gene>
<feature type="domain" description="UDP-glucose/GDP-mannose dehydrogenase C-terminal" evidence="8">
    <location>
        <begin position="326"/>
        <end position="434"/>
    </location>
</feature>
<dbReference type="InterPro" id="IPR001732">
    <property type="entry name" value="UDP-Glc/GDP-Man_DH_N"/>
</dbReference>
<dbReference type="InterPro" id="IPR014026">
    <property type="entry name" value="UDP-Glc/GDP-Man_DH_dimer"/>
</dbReference>
<sequence>MFTRRVAVVGTGYVGLTTGACLASLGHQVVCADIDTAKVERLRRGVVDILEPGLSELVAEQVTAGRLSFVVGASSAVSGFADGGDAGSHAEVVFLCLPTPMGVGGVADLRAVEAVVEETRELLAPGTVVVNKSTVPVGTASRTAELLDRADVAVVSNPEFLREGSAVHDFLNPDRIVVGCDTAEAAERVAALYARLGAPTVLTDASSSELMKYAANCFLAMKLSYVNAMAELCERVGADIGDVTEAIGYDRRIGQAFLSPGPGWGGSCLPKDTHALLQVADAADFEFRLLRATIDTNTRQQSRIVDKVRQAVTGRRTGSLTRVRLGLLGLTFKAGTDDLRDSPALAIAALLRQAGADLVGYDPALVGDPGNPDKPARSEVDGVPLVADPLEAAQGAEAVVVLTEWPVFRTLDWTAMAGVMKQPIVVDTRNLLDSATLRRAGLTGIGLGRRETGAA</sequence>
<dbReference type="PIRSF" id="PIRSF000124">
    <property type="entry name" value="UDPglc_GDPman_dh"/>
    <property type="match status" value="1"/>
</dbReference>
<dbReference type="PIRSF" id="PIRSF500134">
    <property type="entry name" value="UDPglc_DH_bac"/>
    <property type="match status" value="1"/>
</dbReference>
<name>A0ABP9DZH1_9PSEU</name>
<evidence type="ECO:0000313" key="10">
    <source>
        <dbReference type="Proteomes" id="UP001500457"/>
    </source>
</evidence>
<evidence type="ECO:0000256" key="5">
    <source>
        <dbReference type="ARBA" id="ARBA00023027"/>
    </source>
</evidence>
<dbReference type="SUPFAM" id="SSF51735">
    <property type="entry name" value="NAD(P)-binding Rossmann-fold domains"/>
    <property type="match status" value="1"/>
</dbReference>